<dbReference type="PROSITE" id="PS50987">
    <property type="entry name" value="HTH_ARSR_2"/>
    <property type="match status" value="1"/>
</dbReference>
<dbReference type="PANTHER" id="PTHR38600:SF2">
    <property type="entry name" value="SLL0088 PROTEIN"/>
    <property type="match status" value="1"/>
</dbReference>
<proteinExistence type="predicted"/>
<sequence>MPTDPLSMTLSALADPTRRAIIARLASGEATVSELAEPFTMSMPAISKHLRVLEQAGLIEQGREAQFRPRRLRPDRLRDLAGWLETYRHFWDDSLDRLGAYLKDMQEGDPR</sequence>
<organism evidence="2 3">
    <name type="scientific">Mesorhizobium marinum</name>
    <dbReference type="NCBI Taxonomy" id="3228790"/>
    <lineage>
        <taxon>Bacteria</taxon>
        <taxon>Pseudomonadati</taxon>
        <taxon>Pseudomonadota</taxon>
        <taxon>Alphaproteobacteria</taxon>
        <taxon>Hyphomicrobiales</taxon>
        <taxon>Phyllobacteriaceae</taxon>
        <taxon>Mesorhizobium</taxon>
    </lineage>
</organism>
<reference evidence="2 3" key="1">
    <citation type="submission" date="2024-06" db="EMBL/GenBank/DDBJ databases">
        <authorList>
            <person name="Tuo L."/>
        </authorList>
    </citation>
    <scope>NUCLEOTIDE SEQUENCE [LARGE SCALE GENOMIC DNA]</scope>
    <source>
        <strain evidence="2 3">ZMM04-5</strain>
    </source>
</reference>
<feature type="domain" description="HTH arsR-type" evidence="1">
    <location>
        <begin position="1"/>
        <end position="92"/>
    </location>
</feature>
<accession>A0ABV3R1W7</accession>
<dbReference type="Proteomes" id="UP001556196">
    <property type="component" value="Unassembled WGS sequence"/>
</dbReference>
<dbReference type="SMART" id="SM00418">
    <property type="entry name" value="HTH_ARSR"/>
    <property type="match status" value="1"/>
</dbReference>
<dbReference type="EMBL" id="JBFOCI010000004">
    <property type="protein sequence ID" value="MEW9807223.1"/>
    <property type="molecule type" value="Genomic_DNA"/>
</dbReference>
<dbReference type="InterPro" id="IPR001845">
    <property type="entry name" value="HTH_ArsR_DNA-bd_dom"/>
</dbReference>
<dbReference type="Gene3D" id="1.10.10.10">
    <property type="entry name" value="Winged helix-like DNA-binding domain superfamily/Winged helix DNA-binding domain"/>
    <property type="match status" value="1"/>
</dbReference>
<evidence type="ECO:0000259" key="1">
    <source>
        <dbReference type="PROSITE" id="PS50987"/>
    </source>
</evidence>
<dbReference type="CDD" id="cd00090">
    <property type="entry name" value="HTH_ARSR"/>
    <property type="match status" value="1"/>
</dbReference>
<protein>
    <submittedName>
        <fullName evidence="2">ArsR/SmtB family transcription factor</fullName>
    </submittedName>
</protein>
<dbReference type="Pfam" id="PF12840">
    <property type="entry name" value="HTH_20"/>
    <property type="match status" value="1"/>
</dbReference>
<evidence type="ECO:0000313" key="3">
    <source>
        <dbReference type="Proteomes" id="UP001556196"/>
    </source>
</evidence>
<name>A0ABV3R1W7_9HYPH</name>
<dbReference type="InterPro" id="IPR036388">
    <property type="entry name" value="WH-like_DNA-bd_sf"/>
</dbReference>
<dbReference type="NCBIfam" id="NF033788">
    <property type="entry name" value="HTH_metalloreg"/>
    <property type="match status" value="1"/>
</dbReference>
<comment type="caution">
    <text evidence="2">The sequence shown here is derived from an EMBL/GenBank/DDBJ whole genome shotgun (WGS) entry which is preliminary data.</text>
</comment>
<dbReference type="RefSeq" id="WP_367724383.1">
    <property type="nucleotide sequence ID" value="NZ_JBFOCI010000004.1"/>
</dbReference>
<keyword evidence="3" id="KW-1185">Reference proteome</keyword>
<gene>
    <name evidence="2" type="ORF">ABUE31_14615</name>
</gene>
<dbReference type="PRINTS" id="PR00778">
    <property type="entry name" value="HTHARSR"/>
</dbReference>
<evidence type="ECO:0000313" key="2">
    <source>
        <dbReference type="EMBL" id="MEW9807223.1"/>
    </source>
</evidence>
<dbReference type="PANTHER" id="PTHR38600">
    <property type="entry name" value="TRANSCRIPTIONAL REGULATORY PROTEIN"/>
    <property type="match status" value="1"/>
</dbReference>
<dbReference type="InterPro" id="IPR036390">
    <property type="entry name" value="WH_DNA-bd_sf"/>
</dbReference>
<dbReference type="InterPro" id="IPR011991">
    <property type="entry name" value="ArsR-like_HTH"/>
</dbReference>
<dbReference type="SUPFAM" id="SSF46785">
    <property type="entry name" value="Winged helix' DNA-binding domain"/>
    <property type="match status" value="1"/>
</dbReference>